<evidence type="ECO:0000256" key="1">
    <source>
        <dbReference type="SAM" id="MobiDB-lite"/>
    </source>
</evidence>
<protein>
    <submittedName>
        <fullName evidence="2">Uncharacterized protein</fullName>
    </submittedName>
</protein>
<dbReference type="Gene3D" id="3.40.50.10810">
    <property type="entry name" value="Tandem AAA-ATPase domain"/>
    <property type="match status" value="1"/>
</dbReference>
<evidence type="ECO:0000313" key="2">
    <source>
        <dbReference type="EMBL" id="KAJ7728362.1"/>
    </source>
</evidence>
<feature type="compositionally biased region" description="Acidic residues" evidence="1">
    <location>
        <begin position="73"/>
        <end position="82"/>
    </location>
</feature>
<sequence>MLRVLTVYGRPQTVTVKRPPKGVTVRFRNPYNRNRIRCFTGTVGIPTQFVIAIESAPLVLKGRKGVKRRRVGDEEDDDEEEQPSAPAPAPAPSSSLPTSQPTDTPTPAFPQPHLITGPTLHPYQLEGLQWMLGLDEQGISGILVFCVAFGRTLRTLAHFPFAYFGTLALSPTFRALDAYFSRESGRTLAHVRPPRNVRPA</sequence>
<keyword evidence="3" id="KW-1185">Reference proteome</keyword>
<dbReference type="AlphaFoldDB" id="A0AAD7HU21"/>
<organism evidence="2 3">
    <name type="scientific">Mycena metata</name>
    <dbReference type="NCBI Taxonomy" id="1033252"/>
    <lineage>
        <taxon>Eukaryota</taxon>
        <taxon>Fungi</taxon>
        <taxon>Dikarya</taxon>
        <taxon>Basidiomycota</taxon>
        <taxon>Agaricomycotina</taxon>
        <taxon>Agaricomycetes</taxon>
        <taxon>Agaricomycetidae</taxon>
        <taxon>Agaricales</taxon>
        <taxon>Marasmiineae</taxon>
        <taxon>Mycenaceae</taxon>
        <taxon>Mycena</taxon>
    </lineage>
</organism>
<dbReference type="EMBL" id="JARKIB010000173">
    <property type="protein sequence ID" value="KAJ7728362.1"/>
    <property type="molecule type" value="Genomic_DNA"/>
</dbReference>
<name>A0AAD7HU21_9AGAR</name>
<feature type="compositionally biased region" description="Low complexity" evidence="1">
    <location>
        <begin position="92"/>
        <end position="106"/>
    </location>
</feature>
<accession>A0AAD7HU21</accession>
<gene>
    <name evidence="2" type="ORF">B0H16DRAFT_1777805</name>
</gene>
<reference evidence="2" key="1">
    <citation type="submission" date="2023-03" db="EMBL/GenBank/DDBJ databases">
        <title>Massive genome expansion in bonnet fungi (Mycena s.s.) driven by repeated elements and novel gene families across ecological guilds.</title>
        <authorList>
            <consortium name="Lawrence Berkeley National Laboratory"/>
            <person name="Harder C.B."/>
            <person name="Miyauchi S."/>
            <person name="Viragh M."/>
            <person name="Kuo A."/>
            <person name="Thoen E."/>
            <person name="Andreopoulos B."/>
            <person name="Lu D."/>
            <person name="Skrede I."/>
            <person name="Drula E."/>
            <person name="Henrissat B."/>
            <person name="Morin E."/>
            <person name="Kohler A."/>
            <person name="Barry K."/>
            <person name="LaButti K."/>
            <person name="Morin E."/>
            <person name="Salamov A."/>
            <person name="Lipzen A."/>
            <person name="Mereny Z."/>
            <person name="Hegedus B."/>
            <person name="Baldrian P."/>
            <person name="Stursova M."/>
            <person name="Weitz H."/>
            <person name="Taylor A."/>
            <person name="Grigoriev I.V."/>
            <person name="Nagy L.G."/>
            <person name="Martin F."/>
            <person name="Kauserud H."/>
        </authorList>
    </citation>
    <scope>NUCLEOTIDE SEQUENCE</scope>
    <source>
        <strain evidence="2">CBHHK182m</strain>
    </source>
</reference>
<proteinExistence type="predicted"/>
<feature type="region of interest" description="Disordered" evidence="1">
    <location>
        <begin position="64"/>
        <end position="115"/>
    </location>
</feature>
<dbReference type="InterPro" id="IPR038718">
    <property type="entry name" value="SNF2-like_sf"/>
</dbReference>
<evidence type="ECO:0000313" key="3">
    <source>
        <dbReference type="Proteomes" id="UP001215598"/>
    </source>
</evidence>
<dbReference type="Proteomes" id="UP001215598">
    <property type="component" value="Unassembled WGS sequence"/>
</dbReference>
<comment type="caution">
    <text evidence="2">The sequence shown here is derived from an EMBL/GenBank/DDBJ whole genome shotgun (WGS) entry which is preliminary data.</text>
</comment>